<evidence type="ECO:0000313" key="3">
    <source>
        <dbReference type="Proteomes" id="UP001141806"/>
    </source>
</evidence>
<sequence>MIVRGEQGGISRDMIGDTGRISRDRTGDRGRIFRDRAGGYLEERTIHTSDDETKVFLALQTGRLSVDETVEVSKEDEIGVIDSGSSIHTYYLDGEWESENQAEKSSEEDYDEEEHIINEDSSQEEESADEIHDSCIAPDIVDDDTVKLSVGIGF</sequence>
<keyword evidence="3" id="KW-1185">Reference proteome</keyword>
<gene>
    <name evidence="2" type="ORF">NE237_006819</name>
</gene>
<comment type="caution">
    <text evidence="2">The sequence shown here is derived from an EMBL/GenBank/DDBJ whole genome shotgun (WGS) entry which is preliminary data.</text>
</comment>
<evidence type="ECO:0000313" key="2">
    <source>
        <dbReference type="EMBL" id="KAJ4973645.1"/>
    </source>
</evidence>
<dbReference type="AlphaFoldDB" id="A0A9Q0QVI9"/>
<name>A0A9Q0QVI9_9MAGN</name>
<reference evidence="2" key="1">
    <citation type="journal article" date="2023" name="Plant J.">
        <title>The genome of the king protea, Protea cynaroides.</title>
        <authorList>
            <person name="Chang J."/>
            <person name="Duong T.A."/>
            <person name="Schoeman C."/>
            <person name="Ma X."/>
            <person name="Roodt D."/>
            <person name="Barker N."/>
            <person name="Li Z."/>
            <person name="Van de Peer Y."/>
            <person name="Mizrachi E."/>
        </authorList>
    </citation>
    <scope>NUCLEOTIDE SEQUENCE</scope>
    <source>
        <tissue evidence="2">Young leaves</tissue>
    </source>
</reference>
<feature type="region of interest" description="Disordered" evidence="1">
    <location>
        <begin position="96"/>
        <end position="136"/>
    </location>
</feature>
<accession>A0A9Q0QVI9</accession>
<protein>
    <submittedName>
        <fullName evidence="2">Uncharacterized protein</fullName>
    </submittedName>
</protein>
<dbReference type="Proteomes" id="UP001141806">
    <property type="component" value="Unassembled WGS sequence"/>
</dbReference>
<evidence type="ECO:0000256" key="1">
    <source>
        <dbReference type="SAM" id="MobiDB-lite"/>
    </source>
</evidence>
<organism evidence="2 3">
    <name type="scientific">Protea cynaroides</name>
    <dbReference type="NCBI Taxonomy" id="273540"/>
    <lineage>
        <taxon>Eukaryota</taxon>
        <taxon>Viridiplantae</taxon>
        <taxon>Streptophyta</taxon>
        <taxon>Embryophyta</taxon>
        <taxon>Tracheophyta</taxon>
        <taxon>Spermatophyta</taxon>
        <taxon>Magnoliopsida</taxon>
        <taxon>Proteales</taxon>
        <taxon>Proteaceae</taxon>
        <taxon>Protea</taxon>
    </lineage>
</organism>
<feature type="region of interest" description="Disordered" evidence="1">
    <location>
        <begin position="1"/>
        <end position="28"/>
    </location>
</feature>
<dbReference type="EMBL" id="JAMYWD010000004">
    <property type="protein sequence ID" value="KAJ4973645.1"/>
    <property type="molecule type" value="Genomic_DNA"/>
</dbReference>
<proteinExistence type="predicted"/>